<dbReference type="Gene3D" id="2.60.120.10">
    <property type="entry name" value="Jelly Rolls"/>
    <property type="match status" value="1"/>
</dbReference>
<dbReference type="PATRIC" id="fig|1225176.3.peg.3229"/>
<dbReference type="OrthoDB" id="9798288at2"/>
<evidence type="ECO:0000259" key="1">
    <source>
        <dbReference type="Pfam" id="PF06172"/>
    </source>
</evidence>
<dbReference type="PANTHER" id="PTHR33387">
    <property type="entry name" value="RMLC-LIKE JELLY ROLL FOLD PROTEIN"/>
    <property type="match status" value="1"/>
</dbReference>
<dbReference type="InterPro" id="IPR039935">
    <property type="entry name" value="YML079W-like"/>
</dbReference>
<evidence type="ECO:0000313" key="2">
    <source>
        <dbReference type="EMBL" id="EKB48349.1"/>
    </source>
</evidence>
<dbReference type="AlphaFoldDB" id="K1LW33"/>
<proteinExistence type="predicted"/>
<name>K1LW33_CECL9</name>
<dbReference type="Proteomes" id="UP000004478">
    <property type="component" value="Unassembled WGS sequence"/>
</dbReference>
<protein>
    <recommendedName>
        <fullName evidence="1">DUF985 domain-containing protein</fullName>
    </recommendedName>
</protein>
<reference evidence="2 3" key="1">
    <citation type="journal article" date="2012" name="J. Bacteriol.">
        <title>Draft Genome Sequence of Cecembia lonarensis Strain LW9T, Isolated from Lonar Lake, a Haloalkaline Lake in India.</title>
        <authorList>
            <person name="Shivaji S."/>
            <person name="Ara S."/>
            <person name="Singh A."/>
            <person name="Pinnaka A.K."/>
        </authorList>
    </citation>
    <scope>NUCLEOTIDE SEQUENCE [LARGE SCALE GENOMIC DNA]</scope>
    <source>
        <strain evidence="2 3">LW9</strain>
    </source>
</reference>
<dbReference type="PANTHER" id="PTHR33387:SF3">
    <property type="entry name" value="DUF985 DOMAIN-CONTAINING PROTEIN"/>
    <property type="match status" value="1"/>
</dbReference>
<feature type="domain" description="DUF985" evidence="1">
    <location>
        <begin position="6"/>
        <end position="138"/>
    </location>
</feature>
<dbReference type="InterPro" id="IPR011051">
    <property type="entry name" value="RmlC_Cupin_sf"/>
</dbReference>
<comment type="caution">
    <text evidence="2">The sequence shown here is derived from an EMBL/GenBank/DDBJ whole genome shotgun (WGS) entry which is preliminary data.</text>
</comment>
<dbReference type="InterPro" id="IPR014710">
    <property type="entry name" value="RmlC-like_jellyroll"/>
</dbReference>
<gene>
    <name evidence="2" type="ORF">B879_03033</name>
</gene>
<evidence type="ECO:0000313" key="3">
    <source>
        <dbReference type="Proteomes" id="UP000004478"/>
    </source>
</evidence>
<dbReference type="RefSeq" id="WP_009186053.1">
    <property type="nucleotide sequence ID" value="NZ_AMGM01000056.1"/>
</dbReference>
<dbReference type="EMBL" id="AMGM01000056">
    <property type="protein sequence ID" value="EKB48349.1"/>
    <property type="molecule type" value="Genomic_DNA"/>
</dbReference>
<dbReference type="CDD" id="cd06121">
    <property type="entry name" value="cupin_YML079wp"/>
    <property type="match status" value="1"/>
</dbReference>
<dbReference type="SUPFAM" id="SSF51182">
    <property type="entry name" value="RmlC-like cupins"/>
    <property type="match status" value="1"/>
</dbReference>
<dbReference type="InterPro" id="IPR009327">
    <property type="entry name" value="Cupin_DUF985"/>
</dbReference>
<dbReference type="Pfam" id="PF06172">
    <property type="entry name" value="Cupin_5"/>
    <property type="match status" value="1"/>
</dbReference>
<keyword evidence="3" id="KW-1185">Reference proteome</keyword>
<sequence length="159" mass="18343">MKKRVQELIDQLQLKAHPEGGFYAETYRSDWQVVTDHGSRSLMTSIYFLLTSANFSKFHQIKSDEMWFYHEGSPLTVHVLSDKGYEQLLVGPSDREGHLPYQLVKSGVIFGSTVDQEDSYSLVSCVVAPGFDFQDFKLFTAEELLEKWPEHQNIIYQLT</sequence>
<organism evidence="2 3">
    <name type="scientific">Cecembia lonarensis (strain CCUG 58316 / KCTC 22772 / LW9)</name>
    <dbReference type="NCBI Taxonomy" id="1225176"/>
    <lineage>
        <taxon>Bacteria</taxon>
        <taxon>Pseudomonadati</taxon>
        <taxon>Bacteroidota</taxon>
        <taxon>Cytophagia</taxon>
        <taxon>Cytophagales</taxon>
        <taxon>Cyclobacteriaceae</taxon>
        <taxon>Cecembia</taxon>
    </lineage>
</organism>
<accession>K1LW33</accession>